<sequence length="107" mass="11979">MLAAKPFIGFNALEKLQECKLPGICVKAFTKRKQEYVEDSAFDISTIQKRLANPDLALTLLFSLLLNTLFPSVFKKTQNITAGILSHIHLNLSPPLHRYLLSGKLVI</sequence>
<dbReference type="EMBL" id="JACWMW010000002">
    <property type="protein sequence ID" value="MBD1386131.1"/>
    <property type="molecule type" value="Genomic_DNA"/>
</dbReference>
<evidence type="ECO:0000313" key="1">
    <source>
        <dbReference type="EMBL" id="MBD1386131.1"/>
    </source>
</evidence>
<comment type="caution">
    <text evidence="1">The sequence shown here is derived from an EMBL/GenBank/DDBJ whole genome shotgun (WGS) entry which is preliminary data.</text>
</comment>
<evidence type="ECO:0000313" key="2">
    <source>
        <dbReference type="Proteomes" id="UP000618754"/>
    </source>
</evidence>
<dbReference type="RefSeq" id="WP_191175951.1">
    <property type="nucleotide sequence ID" value="NZ_JACWMW010000002.1"/>
</dbReference>
<protein>
    <submittedName>
        <fullName evidence="1">Uncharacterized protein</fullName>
    </submittedName>
</protein>
<reference evidence="1 2" key="1">
    <citation type="submission" date="2020-09" db="EMBL/GenBank/DDBJ databases">
        <title>Novel species of Mucilaginibacter isolated from a glacier on the Tibetan Plateau.</title>
        <authorList>
            <person name="Liu Q."/>
            <person name="Xin Y.-H."/>
        </authorList>
    </citation>
    <scope>NUCLEOTIDE SEQUENCE [LARGE SCALE GENOMIC DNA]</scope>
    <source>
        <strain evidence="1 2">CGMCC 1.13878</strain>
    </source>
</reference>
<organism evidence="1 2">
    <name type="scientific">Mucilaginibacter rigui</name>
    <dbReference type="NCBI Taxonomy" id="534635"/>
    <lineage>
        <taxon>Bacteria</taxon>
        <taxon>Pseudomonadati</taxon>
        <taxon>Bacteroidota</taxon>
        <taxon>Sphingobacteriia</taxon>
        <taxon>Sphingobacteriales</taxon>
        <taxon>Sphingobacteriaceae</taxon>
        <taxon>Mucilaginibacter</taxon>
    </lineage>
</organism>
<dbReference type="Proteomes" id="UP000618754">
    <property type="component" value="Unassembled WGS sequence"/>
</dbReference>
<proteinExistence type="predicted"/>
<accession>A0ABR7X6L1</accession>
<gene>
    <name evidence="1" type="ORF">IDJ75_12640</name>
</gene>
<name>A0ABR7X6L1_9SPHI</name>
<keyword evidence="2" id="KW-1185">Reference proteome</keyword>